<comment type="caution">
    <text evidence="1">The sequence shown here is derived from an EMBL/GenBank/DDBJ whole genome shotgun (WGS) entry which is preliminary data.</text>
</comment>
<keyword evidence="2" id="KW-1185">Reference proteome</keyword>
<name>A0A8K0RD53_9PLEO</name>
<evidence type="ECO:0000313" key="2">
    <source>
        <dbReference type="Proteomes" id="UP000813461"/>
    </source>
</evidence>
<evidence type="ECO:0000313" key="1">
    <source>
        <dbReference type="EMBL" id="KAH7093369.1"/>
    </source>
</evidence>
<sequence length="252" mass="28152">MFSKFFNKCSIAPSATPSTSANEEEDFVKVTAKYAESKRSTKFVMVDRPPIIPTNPPEPSSIIPIYTESLLEMNIHLRAIPSIHATIRSGVRALHDISIILSKYTESIADQRTLAMRYIGSLPPGHQRALALVIGLILNLDASWPAWDRSTVQAQEFDFGAAVWLLRLGPCGVTWKFEQNEGMMFVLDVLLVEEEIWVKDNEDGEGWEDKKAELSGCVKELWEWAEGLQVGRRKVAKGSAVRKLGLATRHGD</sequence>
<protein>
    <submittedName>
        <fullName evidence="1">Uncharacterized protein</fullName>
    </submittedName>
</protein>
<reference evidence="1" key="1">
    <citation type="journal article" date="2021" name="Nat. Commun.">
        <title>Genetic determinants of endophytism in the Arabidopsis root mycobiome.</title>
        <authorList>
            <person name="Mesny F."/>
            <person name="Miyauchi S."/>
            <person name="Thiergart T."/>
            <person name="Pickel B."/>
            <person name="Atanasova L."/>
            <person name="Karlsson M."/>
            <person name="Huettel B."/>
            <person name="Barry K.W."/>
            <person name="Haridas S."/>
            <person name="Chen C."/>
            <person name="Bauer D."/>
            <person name="Andreopoulos W."/>
            <person name="Pangilinan J."/>
            <person name="LaButti K."/>
            <person name="Riley R."/>
            <person name="Lipzen A."/>
            <person name="Clum A."/>
            <person name="Drula E."/>
            <person name="Henrissat B."/>
            <person name="Kohler A."/>
            <person name="Grigoriev I.V."/>
            <person name="Martin F.M."/>
            <person name="Hacquard S."/>
        </authorList>
    </citation>
    <scope>NUCLEOTIDE SEQUENCE</scope>
    <source>
        <strain evidence="1">MPI-SDFR-AT-0120</strain>
    </source>
</reference>
<proteinExistence type="predicted"/>
<dbReference type="Proteomes" id="UP000813461">
    <property type="component" value="Unassembled WGS sequence"/>
</dbReference>
<gene>
    <name evidence="1" type="ORF">FB567DRAFT_609834</name>
</gene>
<dbReference type="EMBL" id="JAGMVJ010000002">
    <property type="protein sequence ID" value="KAH7093369.1"/>
    <property type="molecule type" value="Genomic_DNA"/>
</dbReference>
<accession>A0A8K0RD53</accession>
<organism evidence="1 2">
    <name type="scientific">Paraphoma chrysanthemicola</name>
    <dbReference type="NCBI Taxonomy" id="798071"/>
    <lineage>
        <taxon>Eukaryota</taxon>
        <taxon>Fungi</taxon>
        <taxon>Dikarya</taxon>
        <taxon>Ascomycota</taxon>
        <taxon>Pezizomycotina</taxon>
        <taxon>Dothideomycetes</taxon>
        <taxon>Pleosporomycetidae</taxon>
        <taxon>Pleosporales</taxon>
        <taxon>Pleosporineae</taxon>
        <taxon>Phaeosphaeriaceae</taxon>
        <taxon>Paraphoma</taxon>
    </lineage>
</organism>
<dbReference type="AlphaFoldDB" id="A0A8K0RD53"/>